<reference evidence="4" key="1">
    <citation type="journal article" date="2019" name="Int. J. Syst. Evol. Microbiol.">
        <title>The Global Catalogue of Microorganisms (GCM) 10K type strain sequencing project: providing services to taxonomists for standard genome sequencing and annotation.</title>
        <authorList>
            <consortium name="The Broad Institute Genomics Platform"/>
            <consortium name="The Broad Institute Genome Sequencing Center for Infectious Disease"/>
            <person name="Wu L."/>
            <person name="Ma J."/>
        </authorList>
    </citation>
    <scope>NUCLEOTIDE SEQUENCE [LARGE SCALE GENOMIC DNA]</scope>
    <source>
        <strain evidence="4">JCM 18304</strain>
    </source>
</reference>
<evidence type="ECO:0000256" key="1">
    <source>
        <dbReference type="SAM" id="MobiDB-lite"/>
    </source>
</evidence>
<dbReference type="InterPro" id="IPR002925">
    <property type="entry name" value="Dienelactn_hydro"/>
</dbReference>
<dbReference type="Proteomes" id="UP001501570">
    <property type="component" value="Unassembled WGS sequence"/>
</dbReference>
<accession>A0ABP9SRD5</accession>
<feature type="domain" description="Dienelactone hydrolase" evidence="2">
    <location>
        <begin position="60"/>
        <end position="276"/>
    </location>
</feature>
<comment type="caution">
    <text evidence="3">The sequence shown here is derived from an EMBL/GenBank/DDBJ whole genome shotgun (WGS) entry which is preliminary data.</text>
</comment>
<dbReference type="PANTHER" id="PTHR46623:SF6">
    <property type="entry name" value="ALPHA_BETA-HYDROLASES SUPERFAMILY PROTEIN"/>
    <property type="match status" value="1"/>
</dbReference>
<organism evidence="3 4">
    <name type="scientific">Rugosimonospora acidiphila</name>
    <dbReference type="NCBI Taxonomy" id="556531"/>
    <lineage>
        <taxon>Bacteria</taxon>
        <taxon>Bacillati</taxon>
        <taxon>Actinomycetota</taxon>
        <taxon>Actinomycetes</taxon>
        <taxon>Micromonosporales</taxon>
        <taxon>Micromonosporaceae</taxon>
        <taxon>Rugosimonospora</taxon>
    </lineage>
</organism>
<protein>
    <submittedName>
        <fullName evidence="3">Dienelactone hydrolase family protein</fullName>
    </submittedName>
</protein>
<dbReference type="SUPFAM" id="SSF53474">
    <property type="entry name" value="alpha/beta-Hydrolases"/>
    <property type="match status" value="1"/>
</dbReference>
<dbReference type="PANTHER" id="PTHR46623">
    <property type="entry name" value="CARBOXYMETHYLENEBUTENOLIDASE-RELATED"/>
    <property type="match status" value="1"/>
</dbReference>
<dbReference type="InterPro" id="IPR051049">
    <property type="entry name" value="Dienelactone_hydrolase-like"/>
</dbReference>
<dbReference type="EMBL" id="BAABJQ010000046">
    <property type="protein sequence ID" value="GAA5200825.1"/>
    <property type="molecule type" value="Genomic_DNA"/>
</dbReference>
<dbReference type="InterPro" id="IPR029058">
    <property type="entry name" value="AB_hydrolase_fold"/>
</dbReference>
<evidence type="ECO:0000259" key="2">
    <source>
        <dbReference type="Pfam" id="PF01738"/>
    </source>
</evidence>
<name>A0ABP9SRD5_9ACTN</name>
<dbReference type="Pfam" id="PF01738">
    <property type="entry name" value="DLH"/>
    <property type="match status" value="1"/>
</dbReference>
<keyword evidence="3" id="KW-0378">Hydrolase</keyword>
<gene>
    <name evidence="3" type="ORF">GCM10023322_79550</name>
</gene>
<feature type="region of interest" description="Disordered" evidence="1">
    <location>
        <begin position="33"/>
        <end position="52"/>
    </location>
</feature>
<dbReference type="Gene3D" id="3.40.50.1820">
    <property type="entry name" value="alpha/beta hydrolase"/>
    <property type="match status" value="1"/>
</dbReference>
<dbReference type="GO" id="GO:0016787">
    <property type="term" value="F:hydrolase activity"/>
    <property type="evidence" value="ECO:0007669"/>
    <property type="project" value="UniProtKB-KW"/>
</dbReference>
<evidence type="ECO:0000313" key="4">
    <source>
        <dbReference type="Proteomes" id="UP001501570"/>
    </source>
</evidence>
<sequence length="288" mass="31508">MSRYGCRRRSRKSWVHATRLGFTLADMCHDPSASVPMADRDEGPVSGTEFELPTSDGRRFPAYLASPGRPTGSPIVLLPDAGGLHPFYQELARRFARLGHPTLAIDYYGRTAGSRARDDGFDHVSHLERLLRRTMLSDVHTAVGHLRTVTGETPFVLGFCLGGATGLLAGTTDLDIAGAVAFYPWLGELGREPALPAEFVAGMRCPVLGLFGEADEVTPVAVARAFDDHLDRAGVPHDIVIYPDAVHGFFEWHYLDTNRRPDIVEDVWPRLAAFFAAPTETGVRPRSG</sequence>
<evidence type="ECO:0000313" key="3">
    <source>
        <dbReference type="EMBL" id="GAA5200825.1"/>
    </source>
</evidence>
<proteinExistence type="predicted"/>
<keyword evidence="4" id="KW-1185">Reference proteome</keyword>